<dbReference type="SUPFAM" id="SSF46626">
    <property type="entry name" value="Cytochrome c"/>
    <property type="match status" value="1"/>
</dbReference>
<name>A0A518C8T4_9BACT</name>
<dbReference type="SUPFAM" id="SSF50952">
    <property type="entry name" value="Soluble quinoprotein glucose dehydrogenase"/>
    <property type="match status" value="1"/>
</dbReference>
<reference evidence="8" key="1">
    <citation type="submission" date="2019-02" db="EMBL/GenBank/DDBJ databases">
        <title>Deep-cultivation of Planctomycetes and their phenomic and genomic characterization uncovers novel biology.</title>
        <authorList>
            <person name="Wiegand S."/>
            <person name="Jogler M."/>
            <person name="Boedeker C."/>
            <person name="Pinto D."/>
            <person name="Vollmers J."/>
            <person name="Rivas-Marin E."/>
            <person name="Kohn T."/>
            <person name="Peeters S.H."/>
            <person name="Heuer A."/>
            <person name="Rast P."/>
            <person name="Oberbeckmann S."/>
            <person name="Bunk B."/>
            <person name="Jeske O."/>
            <person name="Meyerdierks A."/>
            <person name="Storesund J.E."/>
            <person name="Kallscheuer N."/>
            <person name="Luecker S."/>
            <person name="Lage O.M."/>
            <person name="Pohl T."/>
            <person name="Merkel B.J."/>
            <person name="Hornburger P."/>
            <person name="Mueller R.-W."/>
            <person name="Bruemmer F."/>
            <person name="Labrenz M."/>
            <person name="Spormann A.M."/>
            <person name="Op den Camp H."/>
            <person name="Overmann J."/>
            <person name="Amann R."/>
            <person name="Jetten M.S.M."/>
            <person name="Mascher T."/>
            <person name="Medema M.H."/>
            <person name="Devos D.P."/>
            <person name="Kaster A.-K."/>
            <person name="Ovreas L."/>
            <person name="Rohde M."/>
            <person name="Galperin M.Y."/>
            <person name="Jogler C."/>
        </authorList>
    </citation>
    <scope>NUCLEOTIDE SEQUENCE [LARGE SCALE GENOMIC DNA]</scope>
    <source>
        <strain evidence="8">Pan97</strain>
    </source>
</reference>
<dbReference type="NCBIfam" id="TIGR02603">
    <property type="entry name" value="CxxCH_TIGR02603"/>
    <property type="match status" value="1"/>
</dbReference>
<evidence type="ECO:0000256" key="5">
    <source>
        <dbReference type="SAM" id="SignalP"/>
    </source>
</evidence>
<dbReference type="Gene3D" id="1.10.760.10">
    <property type="entry name" value="Cytochrome c-like domain"/>
    <property type="match status" value="1"/>
</dbReference>
<dbReference type="InterPro" id="IPR011041">
    <property type="entry name" value="Quinoprot_gluc/sorb_DH_b-prop"/>
</dbReference>
<organism evidence="7 8">
    <name type="scientific">Bremerella volcania</name>
    <dbReference type="NCBI Taxonomy" id="2527984"/>
    <lineage>
        <taxon>Bacteria</taxon>
        <taxon>Pseudomonadati</taxon>
        <taxon>Planctomycetota</taxon>
        <taxon>Planctomycetia</taxon>
        <taxon>Pirellulales</taxon>
        <taxon>Pirellulaceae</taxon>
        <taxon>Bremerella</taxon>
    </lineage>
</organism>
<keyword evidence="3 4" id="KW-0408">Iron</keyword>
<keyword evidence="8" id="KW-1185">Reference proteome</keyword>
<dbReference type="InterPro" id="IPR011989">
    <property type="entry name" value="ARM-like"/>
</dbReference>
<accession>A0A518C8T4</accession>
<dbReference type="InterPro" id="IPR013427">
    <property type="entry name" value="Haem-bd_dom_put"/>
</dbReference>
<gene>
    <name evidence="7" type="ORF">Pan97_26790</name>
</gene>
<proteinExistence type="predicted"/>
<dbReference type="Gene3D" id="2.120.10.30">
    <property type="entry name" value="TolB, C-terminal domain"/>
    <property type="match status" value="1"/>
</dbReference>
<dbReference type="Pfam" id="PF23500">
    <property type="entry name" value="DUF7133"/>
    <property type="match status" value="1"/>
</dbReference>
<dbReference type="Proteomes" id="UP000318626">
    <property type="component" value="Chromosome"/>
</dbReference>
<feature type="domain" description="Cytochrome c" evidence="6">
    <location>
        <begin position="1032"/>
        <end position="1165"/>
    </location>
</feature>
<feature type="signal peptide" evidence="5">
    <location>
        <begin position="1"/>
        <end position="22"/>
    </location>
</feature>
<sequence precursor="true">MKTNCSLFLTLFLLAPGPLLLAAEPPKTPQQQQKLFHLPPGFEIQLVVSEPDIGQPMNLNFDARGRLWITSSVEYPYPADSPGVQPRPDRFAGIGQHAPRDWVTVVEGFAEDGRGKTITTFATGLNIPIGQTPLGNGGEAIVYSIPNIDKLEDTNGDGVADERTKLYGSVGNIDTHGMVNSFTPWIDGWIYGCHGFSNTSEITDGQGNVTRMQSGNTYRFRADGSRFESFSFGQVNPFGMTFDPLGNLYDADCHSMPVYQLLRGAKYPHFGAKPDAVGFGPTMIDHNHGSTGICGPAYYSAEHFPQSFRDNLFICNPVSQVIHRDKLKQFGSTYQVDSQPDMVRCDDTWFRPVDVMMGPDGALYVADFYNPIIGHYESPLDHPDRDRTHGRVWRIVYTGEDKSAKPLVSAPDLTKLPTNELVKQLDSANLLVRTMATNLLVEGHAQVAPEAMDSIRDQASPRQLAHALWVLERIKGLSNDDLQRLAGHPDRLVRVHLIKALAEREVWSAVEFDLVRQSLQDQDPFVVRAAADALGLHPAAANVQPMLLAWKQALPEDTHLEHMFRLALREHFRSAEIVAKLDAQPWSDEESKQLAAIAKVTESEPAAQWLILRTESNSIDWEVLSRVAGQAARQNDAKMLERIVELTKLSPAWKQLSVLSQFSLAEQETGRRPSENLLARSWAERLWNDLSAELARNEAWTAHPLDGEIPLATNPWGPRNRTTSAGDTRTFLDSIVHGEKQTGVLRSRSFPLPKEIRFWLCGQDGLPGKPSPESNFVCVRLADGNKVIAKQNVPRNDVARQYTLSLAEYAGKTGYVEVVDGNSASSYAWIAAREFSPEVPALPLQEEAASKADLLRLVQDFRLTSSGDQLLALLSDQNLDWEMRVLVAETLQRLGLGDEVSDSLIVWLSESDLSPALWQRVVRLLGLQANSKVHNALVDQLKSTASAEQAEIALALGNSKEGMVALLAAIDQGKASPYVLQNPKFQQQTEAIVQSAGLRDRVAKLTSALPPVSLQEQAGIQKVLTLYSSSQASLADGAKSFEKHCAVCHKIGDQGVLIGPQLDGIGNRPLERIVEDVLAPSRNVDAAFKTVLIQTVDGQVISGLPRREEGEVLVLANAEGKEVRITKDDIEVRKDSPLSLMPGNFGEQIPERELLGLIDFLRHQTATPSGPNNHQ</sequence>
<dbReference type="GO" id="GO:0046872">
    <property type="term" value="F:metal ion binding"/>
    <property type="evidence" value="ECO:0007669"/>
    <property type="project" value="UniProtKB-KW"/>
</dbReference>
<evidence type="ECO:0000313" key="7">
    <source>
        <dbReference type="EMBL" id="QDU75645.1"/>
    </source>
</evidence>
<dbReference type="Pfam" id="PF00034">
    <property type="entry name" value="Cytochrom_C"/>
    <property type="match status" value="1"/>
</dbReference>
<dbReference type="InterPro" id="IPR055557">
    <property type="entry name" value="DUF7133"/>
</dbReference>
<dbReference type="InterPro" id="IPR016024">
    <property type="entry name" value="ARM-type_fold"/>
</dbReference>
<dbReference type="KEGG" id="bvo:Pan97_26790"/>
<dbReference type="PROSITE" id="PS51007">
    <property type="entry name" value="CYTC"/>
    <property type="match status" value="1"/>
</dbReference>
<dbReference type="GO" id="GO:0020037">
    <property type="term" value="F:heme binding"/>
    <property type="evidence" value="ECO:0007669"/>
    <property type="project" value="InterPro"/>
</dbReference>
<dbReference type="PANTHER" id="PTHR33546:SF1">
    <property type="entry name" value="LARGE, MULTIFUNCTIONAL SECRETED PROTEIN"/>
    <property type="match status" value="1"/>
</dbReference>
<keyword evidence="2 4" id="KW-0479">Metal-binding</keyword>
<evidence type="ECO:0000256" key="3">
    <source>
        <dbReference type="ARBA" id="ARBA00023004"/>
    </source>
</evidence>
<keyword evidence="5" id="KW-0732">Signal</keyword>
<dbReference type="InterPro" id="IPR036909">
    <property type="entry name" value="Cyt_c-like_dom_sf"/>
</dbReference>
<dbReference type="InterPro" id="IPR011042">
    <property type="entry name" value="6-blade_b-propeller_TolB-like"/>
</dbReference>
<dbReference type="GO" id="GO:0009055">
    <property type="term" value="F:electron transfer activity"/>
    <property type="evidence" value="ECO:0007669"/>
    <property type="project" value="InterPro"/>
</dbReference>
<dbReference type="SUPFAM" id="SSF48371">
    <property type="entry name" value="ARM repeat"/>
    <property type="match status" value="1"/>
</dbReference>
<evidence type="ECO:0000313" key="8">
    <source>
        <dbReference type="Proteomes" id="UP000318626"/>
    </source>
</evidence>
<dbReference type="AlphaFoldDB" id="A0A518C8T4"/>
<dbReference type="PANTHER" id="PTHR33546">
    <property type="entry name" value="LARGE, MULTIFUNCTIONAL SECRETED PROTEIN-RELATED"/>
    <property type="match status" value="1"/>
</dbReference>
<feature type="chain" id="PRO_5022075419" description="Cytochrome c domain-containing protein" evidence="5">
    <location>
        <begin position="23"/>
        <end position="1175"/>
    </location>
</feature>
<evidence type="ECO:0000256" key="1">
    <source>
        <dbReference type="ARBA" id="ARBA00022617"/>
    </source>
</evidence>
<evidence type="ECO:0000259" key="6">
    <source>
        <dbReference type="PROSITE" id="PS51007"/>
    </source>
</evidence>
<keyword evidence="1 4" id="KW-0349">Heme</keyword>
<protein>
    <recommendedName>
        <fullName evidence="6">Cytochrome c domain-containing protein</fullName>
    </recommendedName>
</protein>
<evidence type="ECO:0000256" key="4">
    <source>
        <dbReference type="PROSITE-ProRule" id="PRU00433"/>
    </source>
</evidence>
<evidence type="ECO:0000256" key="2">
    <source>
        <dbReference type="ARBA" id="ARBA00022723"/>
    </source>
</evidence>
<dbReference type="EMBL" id="CP036289">
    <property type="protein sequence ID" value="QDU75645.1"/>
    <property type="molecule type" value="Genomic_DNA"/>
</dbReference>
<dbReference type="InterPro" id="IPR009056">
    <property type="entry name" value="Cyt_c-like_dom"/>
</dbReference>
<dbReference type="Gene3D" id="1.25.10.10">
    <property type="entry name" value="Leucine-rich Repeat Variant"/>
    <property type="match status" value="1"/>
</dbReference>